<feature type="transmembrane region" description="Helical" evidence="6">
    <location>
        <begin position="114"/>
        <end position="132"/>
    </location>
</feature>
<evidence type="ECO:0000313" key="8">
    <source>
        <dbReference type="Proteomes" id="UP000501076"/>
    </source>
</evidence>
<feature type="transmembrane region" description="Helical" evidence="6">
    <location>
        <begin position="7"/>
        <end position="26"/>
    </location>
</feature>
<reference evidence="7 8" key="1">
    <citation type="submission" date="2019-10" db="EMBL/GenBank/DDBJ databases">
        <title>Complete genome sequences for adaption low water activity.</title>
        <authorList>
            <person name="Zhao L."/>
            <person name="Zhong J."/>
        </authorList>
    </citation>
    <scope>NUCLEOTIDE SEQUENCE [LARGE SCALE GENOMIC DNA]</scope>
    <source>
        <strain evidence="7 8">FDU301</strain>
    </source>
</reference>
<feature type="transmembrane region" description="Helical" evidence="6">
    <location>
        <begin position="77"/>
        <end position="102"/>
    </location>
</feature>
<feature type="transmembrane region" description="Helical" evidence="6">
    <location>
        <begin position="361"/>
        <end position="381"/>
    </location>
</feature>
<feature type="transmembrane region" description="Helical" evidence="6">
    <location>
        <begin position="387"/>
        <end position="405"/>
    </location>
</feature>
<keyword evidence="5 6" id="KW-0472">Membrane</keyword>
<sequence length="492" mass="56166">MKKSSSIFYLVSSIVSGISGFILISMLTKNFLPKEYGYYSLIITTVSLATTVLIGWISQSLIRFFEEFENNQKGNYVINTIIFTTIIVNSIILFIIMLIIMFTKGSDIGEYIKNFLTVSFLFFVSESFYLILGTILRAKNNSRLYSISVILYTVFKLIITVVYIMQHGKNISSIIYYYSMSGLIVSVLIFLTQIKNIKINIKYFSSSILVDFFKYGIPLIGLSAMQWIMASSDRYIIGIFRNSKEVGIYSLSYSLANNIFSILTTFLLLSAYPKIISSMNKYGKVGAAKSISDQQRYYFLIVIPLFAGITALSKDLILYISSSEYLEGRITLIISALGMVIYGITFYYNKTWELSKNTKKIFLHALYSGVINILLNLILVPRYGYEAAAYTTLFAYIIYLFITVYRSNKEMKIPLKIRSIFKIVLSSLVMYISVHMYCENVNMNIFYLITSIILGSIIYTVLLVILGEISNELKVIKSSINKLIYKSNKYSK</sequence>
<organism evidence="7 8">
    <name type="scientific">Priestia megaterium</name>
    <name type="common">Bacillus megaterium</name>
    <dbReference type="NCBI Taxonomy" id="1404"/>
    <lineage>
        <taxon>Bacteria</taxon>
        <taxon>Bacillati</taxon>
        <taxon>Bacillota</taxon>
        <taxon>Bacilli</taxon>
        <taxon>Bacillales</taxon>
        <taxon>Bacillaceae</taxon>
        <taxon>Priestia</taxon>
    </lineage>
</organism>
<accession>A0A6M6E562</accession>
<feature type="transmembrane region" description="Helical" evidence="6">
    <location>
        <begin position="144"/>
        <end position="165"/>
    </location>
</feature>
<proteinExistence type="predicted"/>
<comment type="subcellular location">
    <subcellularLocation>
        <location evidence="1">Cell membrane</location>
        <topology evidence="1">Multi-pass membrane protein</topology>
    </subcellularLocation>
</comment>
<dbReference type="PANTHER" id="PTHR30250:SF11">
    <property type="entry name" value="O-ANTIGEN TRANSPORTER-RELATED"/>
    <property type="match status" value="1"/>
</dbReference>
<dbReference type="Pfam" id="PF01943">
    <property type="entry name" value="Polysacc_synt"/>
    <property type="match status" value="1"/>
</dbReference>
<dbReference type="Proteomes" id="UP000501076">
    <property type="component" value="Chromosome"/>
</dbReference>
<evidence type="ECO:0000256" key="4">
    <source>
        <dbReference type="ARBA" id="ARBA00022989"/>
    </source>
</evidence>
<protein>
    <submittedName>
        <fullName evidence="7">Oligosaccharide flippase family protein</fullName>
    </submittedName>
</protein>
<dbReference type="InterPro" id="IPR050833">
    <property type="entry name" value="Poly_Biosynth_Transport"/>
</dbReference>
<gene>
    <name evidence="7" type="ORF">FDZ14_22080</name>
</gene>
<feature type="transmembrane region" description="Helical" evidence="6">
    <location>
        <begin position="297"/>
        <end position="318"/>
    </location>
</feature>
<feature type="transmembrane region" description="Helical" evidence="6">
    <location>
        <begin position="417"/>
        <end position="434"/>
    </location>
</feature>
<evidence type="ECO:0000256" key="6">
    <source>
        <dbReference type="SAM" id="Phobius"/>
    </source>
</evidence>
<dbReference type="RefSeq" id="WP_063670847.1">
    <property type="nucleotide sequence ID" value="NZ_CP045272.1"/>
</dbReference>
<dbReference type="GO" id="GO:0005886">
    <property type="term" value="C:plasma membrane"/>
    <property type="evidence" value="ECO:0007669"/>
    <property type="project" value="UniProtKB-SubCell"/>
</dbReference>
<name>A0A6M6E562_PRIMG</name>
<evidence type="ECO:0000256" key="2">
    <source>
        <dbReference type="ARBA" id="ARBA00022475"/>
    </source>
</evidence>
<evidence type="ECO:0000256" key="1">
    <source>
        <dbReference type="ARBA" id="ARBA00004651"/>
    </source>
</evidence>
<feature type="transmembrane region" description="Helical" evidence="6">
    <location>
        <begin position="38"/>
        <end position="57"/>
    </location>
</feature>
<feature type="transmembrane region" description="Helical" evidence="6">
    <location>
        <begin position="250"/>
        <end position="272"/>
    </location>
</feature>
<keyword evidence="2" id="KW-1003">Cell membrane</keyword>
<dbReference type="InterPro" id="IPR002797">
    <property type="entry name" value="Polysacc_synth"/>
</dbReference>
<feature type="transmembrane region" description="Helical" evidence="6">
    <location>
        <begin position="212"/>
        <end position="230"/>
    </location>
</feature>
<feature type="transmembrane region" description="Helical" evidence="6">
    <location>
        <begin position="171"/>
        <end position="191"/>
    </location>
</feature>
<feature type="transmembrane region" description="Helical" evidence="6">
    <location>
        <begin position="330"/>
        <end position="349"/>
    </location>
</feature>
<evidence type="ECO:0000313" key="7">
    <source>
        <dbReference type="EMBL" id="QJX78745.1"/>
    </source>
</evidence>
<dbReference type="EMBL" id="CP045272">
    <property type="protein sequence ID" value="QJX78745.1"/>
    <property type="molecule type" value="Genomic_DNA"/>
</dbReference>
<evidence type="ECO:0000256" key="5">
    <source>
        <dbReference type="ARBA" id="ARBA00023136"/>
    </source>
</evidence>
<evidence type="ECO:0000256" key="3">
    <source>
        <dbReference type="ARBA" id="ARBA00022692"/>
    </source>
</evidence>
<dbReference type="AlphaFoldDB" id="A0A6M6E562"/>
<feature type="transmembrane region" description="Helical" evidence="6">
    <location>
        <begin position="446"/>
        <end position="467"/>
    </location>
</feature>
<dbReference type="PANTHER" id="PTHR30250">
    <property type="entry name" value="PST FAMILY PREDICTED COLANIC ACID TRANSPORTER"/>
    <property type="match status" value="1"/>
</dbReference>
<keyword evidence="4 6" id="KW-1133">Transmembrane helix</keyword>
<keyword evidence="3 6" id="KW-0812">Transmembrane</keyword>